<dbReference type="SUPFAM" id="SSF56003">
    <property type="entry name" value="Molybdenum cofactor-binding domain"/>
    <property type="match status" value="2"/>
</dbReference>
<name>A0ABN9TBP5_9DINO</name>
<keyword evidence="1" id="KW-0500">Molybdenum</keyword>
<dbReference type="InterPro" id="IPR008274">
    <property type="entry name" value="AldOxase/xan_DH_MoCoBD1"/>
</dbReference>
<accession>A0ABN9TBP5</accession>
<dbReference type="InterPro" id="IPR037165">
    <property type="entry name" value="AldOxase/xan_DH_Mopterin-bd_sf"/>
</dbReference>
<organism evidence="5 6">
    <name type="scientific">Prorocentrum cordatum</name>
    <dbReference type="NCBI Taxonomy" id="2364126"/>
    <lineage>
        <taxon>Eukaryota</taxon>
        <taxon>Sar</taxon>
        <taxon>Alveolata</taxon>
        <taxon>Dinophyceae</taxon>
        <taxon>Prorocentrales</taxon>
        <taxon>Prorocentraceae</taxon>
        <taxon>Prorocentrum</taxon>
    </lineage>
</organism>
<feature type="compositionally biased region" description="Low complexity" evidence="2">
    <location>
        <begin position="767"/>
        <end position="776"/>
    </location>
</feature>
<proteinExistence type="predicted"/>
<dbReference type="EMBL" id="CAUYUJ010014549">
    <property type="protein sequence ID" value="CAK0843102.1"/>
    <property type="molecule type" value="Genomic_DNA"/>
</dbReference>
<evidence type="ECO:0008006" key="7">
    <source>
        <dbReference type="Google" id="ProtNLM"/>
    </source>
</evidence>
<dbReference type="InterPro" id="IPR016208">
    <property type="entry name" value="Ald_Oxase/xanthine_DH-like"/>
</dbReference>
<feature type="domain" description="Aldehyde oxidase/xanthine dehydrogenase second molybdopterin binding" evidence="4">
    <location>
        <begin position="437"/>
        <end position="690"/>
    </location>
</feature>
<feature type="domain" description="Aldehyde oxidase/xanthine dehydrogenase first molybdopterin binding" evidence="3">
    <location>
        <begin position="305"/>
        <end position="408"/>
    </location>
</feature>
<feature type="domain" description="Aldehyde oxidase/xanthine dehydrogenase first molybdopterin binding" evidence="3">
    <location>
        <begin position="53"/>
        <end position="107"/>
    </location>
</feature>
<feature type="region of interest" description="Disordered" evidence="2">
    <location>
        <begin position="766"/>
        <end position="797"/>
    </location>
</feature>
<dbReference type="InterPro" id="IPR046867">
    <property type="entry name" value="AldOxase/xan_DH_MoCoBD2"/>
</dbReference>
<comment type="caution">
    <text evidence="5">The sequence shown here is derived from an EMBL/GenBank/DDBJ whole genome shotgun (WGS) entry which is preliminary data.</text>
</comment>
<dbReference type="Gene3D" id="3.30.365.10">
    <property type="entry name" value="Aldehyde oxidase/xanthine dehydrogenase, molybdopterin binding domain"/>
    <property type="match status" value="5"/>
</dbReference>
<reference evidence="5" key="1">
    <citation type="submission" date="2023-10" db="EMBL/GenBank/DDBJ databases">
        <authorList>
            <person name="Chen Y."/>
            <person name="Shah S."/>
            <person name="Dougan E. K."/>
            <person name="Thang M."/>
            <person name="Chan C."/>
        </authorList>
    </citation>
    <scope>NUCLEOTIDE SEQUENCE [LARGE SCALE GENOMIC DNA]</scope>
</reference>
<sequence>MESSTFFGAAEIEEARLQSDKLGGLRRRCIPLHRARRSAERHDEPRGAQAGLQKVEGHVDLGGTSHWYFEPQTALVIPTEGSIEVWTGDQNPVATQQSVSSVLQMPARGPAGLPLSCLLHLRPLRRGSVLPPPRPQGWLWSGCQCGKCEWNDVLDRTNSRRPGFGGTVLAHPKDILDRKGKRWKELCTSAGWMAAGSAAADVLAGEGAAVARIPEPVRADILEKERVPYLTRMRIIRSHIDAMGAEKQLQPSGDQTGRHPRRSSGRLGRAHLPYIRAAMVQALHVGSTQSAVGWSAIAPRTPCLQSDYEAEFDGDGKLSKIQMRFHMDVGCFLGDADDDLSMAIGFSDNAFYCPSFKCDGVPYMTHTMHRTSQRAPGVLQSICSMQVILEHISRSLKLPFELVQEKNFYSAGQQTPFGDTLGSDVYNWTLPELWQQLKRDADFDTRSSAVDTFNSANRWRKRGIAMVPCKYVMGLSDYNMNALVNVYSDGSVLVAHGGCEIGQGIHTKVAQAVAYTLGVDLKYVQVADTETSKTPGNACTGGSGTSESCSQAAINAAQVLKDRLASYRTGGKSWPEAAMAAAQAKENLSAEGFFKGAASAENAHTYAVYGAGMSEVEVDVLTGEMEILRVDILMDLGRQLNAAVDIGQLEGGFVMALGYFFTEELKFDEQARPLNLGTWEYKIPSAFDIPREFNVSIMKPVLNPSGVLGSKACAEPVMPLAASAYFAVKQAVGAARRSSSAWATASSICPCRRQWSASSRRARRRAGAACPPAWAREGASGAASGKPVQTGRSQTSR</sequence>
<dbReference type="Pfam" id="PF20256">
    <property type="entry name" value="MoCoBD_2"/>
    <property type="match status" value="1"/>
</dbReference>
<dbReference type="Pfam" id="PF02738">
    <property type="entry name" value="MoCoBD_1"/>
    <property type="match status" value="2"/>
</dbReference>
<evidence type="ECO:0000256" key="1">
    <source>
        <dbReference type="ARBA" id="ARBA00022505"/>
    </source>
</evidence>
<dbReference type="Proteomes" id="UP001189429">
    <property type="component" value="Unassembled WGS sequence"/>
</dbReference>
<dbReference type="PANTHER" id="PTHR11908">
    <property type="entry name" value="XANTHINE DEHYDROGENASE"/>
    <property type="match status" value="1"/>
</dbReference>
<evidence type="ECO:0000259" key="4">
    <source>
        <dbReference type="Pfam" id="PF20256"/>
    </source>
</evidence>
<evidence type="ECO:0000313" key="6">
    <source>
        <dbReference type="Proteomes" id="UP001189429"/>
    </source>
</evidence>
<keyword evidence="6" id="KW-1185">Reference proteome</keyword>
<protein>
    <recommendedName>
        <fullName evidence="7">Aldehyde oxidase/xanthine dehydrogenase a/b hammerhead domain-containing protein</fullName>
    </recommendedName>
</protein>
<gene>
    <name evidence="5" type="ORF">PCOR1329_LOCUS37540</name>
</gene>
<evidence type="ECO:0000313" key="5">
    <source>
        <dbReference type="EMBL" id="CAK0843102.1"/>
    </source>
</evidence>
<feature type="region of interest" description="Disordered" evidence="2">
    <location>
        <begin position="246"/>
        <end position="266"/>
    </location>
</feature>
<evidence type="ECO:0000259" key="3">
    <source>
        <dbReference type="Pfam" id="PF02738"/>
    </source>
</evidence>
<dbReference type="PANTHER" id="PTHR11908:SF132">
    <property type="entry name" value="ALDEHYDE OXIDASE 1-RELATED"/>
    <property type="match status" value="1"/>
</dbReference>
<evidence type="ECO:0000256" key="2">
    <source>
        <dbReference type="SAM" id="MobiDB-lite"/>
    </source>
</evidence>